<gene>
    <name evidence="1" type="ORF">A9Y76_08230</name>
</gene>
<name>A0A191ZWK2_9RALS</name>
<evidence type="ECO:0000313" key="1">
    <source>
        <dbReference type="EMBL" id="ANJ72457.1"/>
    </source>
</evidence>
<dbReference type="RefSeq" id="WP_064803440.1">
    <property type="nucleotide sequence ID" value="NZ_CP016022.1"/>
</dbReference>
<dbReference type="Proteomes" id="UP000078572">
    <property type="component" value="Chromosome 1"/>
</dbReference>
<accession>A0A191ZWK2</accession>
<dbReference type="AlphaFoldDB" id="A0A191ZWK2"/>
<proteinExistence type="predicted"/>
<organism evidence="1 2">
    <name type="scientific">Ralstonia insidiosa</name>
    <dbReference type="NCBI Taxonomy" id="190721"/>
    <lineage>
        <taxon>Bacteria</taxon>
        <taxon>Pseudomonadati</taxon>
        <taxon>Pseudomonadota</taxon>
        <taxon>Betaproteobacteria</taxon>
        <taxon>Burkholderiales</taxon>
        <taxon>Burkholderiaceae</taxon>
        <taxon>Ralstonia</taxon>
    </lineage>
</organism>
<keyword evidence="2" id="KW-1185">Reference proteome</keyword>
<dbReference type="EMBL" id="CP016022">
    <property type="protein sequence ID" value="ANJ72457.1"/>
    <property type="molecule type" value="Genomic_DNA"/>
</dbReference>
<dbReference type="Pfam" id="PF13211">
    <property type="entry name" value="DUF4019"/>
    <property type="match status" value="1"/>
</dbReference>
<evidence type="ECO:0000313" key="2">
    <source>
        <dbReference type="Proteomes" id="UP000078572"/>
    </source>
</evidence>
<reference evidence="2" key="1">
    <citation type="submission" date="2016-06" db="EMBL/GenBank/DDBJ databases">
        <authorList>
            <person name="Xu Y."/>
            <person name="Nagy A."/>
            <person name="Yan X."/>
            <person name="Kim S.W."/>
            <person name="Haley B."/>
            <person name="Liu N.T."/>
            <person name="Nou X."/>
        </authorList>
    </citation>
    <scope>NUCLEOTIDE SEQUENCE [LARGE SCALE GENOMIC DNA]</scope>
    <source>
        <strain evidence="2">ATCC 49129</strain>
    </source>
</reference>
<dbReference type="GeneID" id="61526001"/>
<dbReference type="OrthoDB" id="8929305at2"/>
<dbReference type="InterPro" id="IPR025091">
    <property type="entry name" value="DUF4019"/>
</dbReference>
<dbReference type="STRING" id="190721.ACS15_1751"/>
<protein>
    <submittedName>
        <fullName evidence="1">Uncharacterized protein</fullName>
    </submittedName>
</protein>
<sequence>MTLDGRAFRSGLLALGMLISATVQAQVLAAPGTSADEILQLADRIVGQLEMGQYGAVWDGAAPLVRAVVSKEAFVQQMQATHRDDGGILDHGWASIVRIEYKNDRDIPDGLYVNVDYAAHLKMGGITYKLLSFRAESDGQWHFVGDSERTGSNGIPTRPVIFSLSPLSSSGRSPAH</sequence>